<evidence type="ECO:0000256" key="1">
    <source>
        <dbReference type="ARBA" id="ARBA00004651"/>
    </source>
</evidence>
<feature type="transmembrane region" description="Helical" evidence="11">
    <location>
        <begin position="25"/>
        <end position="48"/>
    </location>
</feature>
<evidence type="ECO:0000256" key="9">
    <source>
        <dbReference type="ARBA" id="ARBA00023224"/>
    </source>
</evidence>
<organism evidence="13 14">
    <name type="scientific">Monodelphis domestica</name>
    <name type="common">Gray short-tailed opossum</name>
    <dbReference type="NCBI Taxonomy" id="13616"/>
    <lineage>
        <taxon>Eukaryota</taxon>
        <taxon>Metazoa</taxon>
        <taxon>Chordata</taxon>
        <taxon>Craniata</taxon>
        <taxon>Vertebrata</taxon>
        <taxon>Euteleostomi</taxon>
        <taxon>Mammalia</taxon>
        <taxon>Metatheria</taxon>
        <taxon>Didelphimorphia</taxon>
        <taxon>Didelphidae</taxon>
        <taxon>Monodelphis</taxon>
    </lineage>
</organism>
<comment type="similarity">
    <text evidence="2 10">Belongs to the G-protein coupled receptor 1 family.</text>
</comment>
<dbReference type="AlphaFoldDB" id="A0A5F8G3X5"/>
<dbReference type="GO" id="GO:0004984">
    <property type="term" value="F:olfactory receptor activity"/>
    <property type="evidence" value="ECO:0000318"/>
    <property type="project" value="GO_Central"/>
</dbReference>
<dbReference type="SUPFAM" id="SSF81321">
    <property type="entry name" value="Family A G protein-coupled receptor-like"/>
    <property type="match status" value="1"/>
</dbReference>
<keyword evidence="7 11" id="KW-0472">Membrane</keyword>
<evidence type="ECO:0000256" key="8">
    <source>
        <dbReference type="ARBA" id="ARBA00023170"/>
    </source>
</evidence>
<dbReference type="PROSITE" id="PS00237">
    <property type="entry name" value="G_PROTEIN_RECEP_F1_1"/>
    <property type="match status" value="1"/>
</dbReference>
<feature type="transmembrane region" description="Helical" evidence="11">
    <location>
        <begin position="140"/>
        <end position="158"/>
    </location>
</feature>
<keyword evidence="11" id="KW-0552">Olfaction</keyword>
<dbReference type="Proteomes" id="UP000002280">
    <property type="component" value="Chromosome 8"/>
</dbReference>
<reference evidence="13 14" key="1">
    <citation type="journal article" date="2007" name="Nature">
        <title>Genome of the marsupial Monodelphis domestica reveals innovation in non-coding sequences.</title>
        <authorList>
            <person name="Mikkelsen T.S."/>
            <person name="Wakefield M.J."/>
            <person name="Aken B."/>
            <person name="Amemiya C.T."/>
            <person name="Chang J.L."/>
            <person name="Duke S."/>
            <person name="Garber M."/>
            <person name="Gentles A.J."/>
            <person name="Goodstadt L."/>
            <person name="Heger A."/>
            <person name="Jurka J."/>
            <person name="Kamal M."/>
            <person name="Mauceli E."/>
            <person name="Searle S.M."/>
            <person name="Sharpe T."/>
            <person name="Baker M.L."/>
            <person name="Batzer M.A."/>
            <person name="Benos P.V."/>
            <person name="Belov K."/>
            <person name="Clamp M."/>
            <person name="Cook A."/>
            <person name="Cuff J."/>
            <person name="Das R."/>
            <person name="Davidow L."/>
            <person name="Deakin J.E."/>
            <person name="Fazzari M.J."/>
            <person name="Glass J.L."/>
            <person name="Grabherr M."/>
            <person name="Greally J.M."/>
            <person name="Gu W."/>
            <person name="Hore T.A."/>
            <person name="Huttley G.A."/>
            <person name="Kleber M."/>
            <person name="Jirtle R.L."/>
            <person name="Koina E."/>
            <person name="Lee J.T."/>
            <person name="Mahony S."/>
            <person name="Marra M.A."/>
            <person name="Miller R.D."/>
            <person name="Nicholls R.D."/>
            <person name="Oda M."/>
            <person name="Papenfuss A.T."/>
            <person name="Parra Z.E."/>
            <person name="Pollock D.D."/>
            <person name="Ray D.A."/>
            <person name="Schein J.E."/>
            <person name="Speed T.P."/>
            <person name="Thompson K."/>
            <person name="VandeBerg J.L."/>
            <person name="Wade C.M."/>
            <person name="Walker J.A."/>
            <person name="Waters P.D."/>
            <person name="Webber C."/>
            <person name="Weidman J.R."/>
            <person name="Xie X."/>
            <person name="Zody M.C."/>
            <person name="Baldwin J."/>
            <person name="Abdouelleil A."/>
            <person name="Abdulkadir J."/>
            <person name="Abebe A."/>
            <person name="Abera B."/>
            <person name="Abreu J."/>
            <person name="Acer S.C."/>
            <person name="Aftuck L."/>
            <person name="Alexander A."/>
            <person name="An P."/>
            <person name="Anderson E."/>
            <person name="Anderson S."/>
            <person name="Arachi H."/>
            <person name="Azer M."/>
            <person name="Bachantsang P."/>
            <person name="Barry A."/>
            <person name="Bayul T."/>
            <person name="Berlin A."/>
            <person name="Bessette D."/>
            <person name="Bloom T."/>
            <person name="Bloom T."/>
            <person name="Boguslavskiy L."/>
            <person name="Bonnet C."/>
            <person name="Boukhgalter B."/>
            <person name="Bourzgui I."/>
            <person name="Brown A."/>
            <person name="Cahill P."/>
            <person name="Channer S."/>
            <person name="Cheshatsang Y."/>
            <person name="Chuda L."/>
            <person name="Citroen M."/>
            <person name="Collymore A."/>
            <person name="Cooke P."/>
            <person name="Costello M."/>
            <person name="D'Aco K."/>
            <person name="Daza R."/>
            <person name="De Haan G."/>
            <person name="DeGray S."/>
            <person name="DeMaso C."/>
            <person name="Dhargay N."/>
            <person name="Dooley K."/>
            <person name="Dooley E."/>
            <person name="Doricent M."/>
            <person name="Dorje P."/>
            <person name="Dorjee K."/>
            <person name="Dupes A."/>
            <person name="Elong R."/>
            <person name="Falk J."/>
            <person name="Farina A."/>
            <person name="Faro S."/>
            <person name="Ferguson D."/>
            <person name="Fisher S."/>
            <person name="Foley C.D."/>
            <person name="Franke A."/>
            <person name="Friedrich D."/>
            <person name="Gadbois L."/>
            <person name="Gearin G."/>
            <person name="Gearin C.R."/>
            <person name="Giannoukos G."/>
            <person name="Goode T."/>
            <person name="Graham J."/>
            <person name="Grandbois E."/>
            <person name="Grewal S."/>
            <person name="Gyaltsen K."/>
            <person name="Hafez N."/>
            <person name="Hagos B."/>
            <person name="Hall J."/>
            <person name="Henson C."/>
            <person name="Hollinger A."/>
            <person name="Honan T."/>
            <person name="Huard M.D."/>
            <person name="Hughes L."/>
            <person name="Hurhula B."/>
            <person name="Husby M.E."/>
            <person name="Kamat A."/>
            <person name="Kanga B."/>
            <person name="Kashin S."/>
            <person name="Khazanovich D."/>
            <person name="Kisner P."/>
            <person name="Lance K."/>
            <person name="Lara M."/>
            <person name="Lee W."/>
            <person name="Lennon N."/>
            <person name="Letendre F."/>
            <person name="LeVine R."/>
            <person name="Lipovsky A."/>
            <person name="Liu X."/>
            <person name="Liu J."/>
            <person name="Liu S."/>
            <person name="Lokyitsang T."/>
            <person name="Lokyitsang Y."/>
            <person name="Lubonja R."/>
            <person name="Lui A."/>
            <person name="MacDonald P."/>
            <person name="Magnisalis V."/>
            <person name="Maru K."/>
            <person name="Matthews C."/>
            <person name="McCusker W."/>
            <person name="McDonough S."/>
            <person name="Mehta T."/>
            <person name="Meldrim J."/>
            <person name="Meneus L."/>
            <person name="Mihai O."/>
            <person name="Mihalev A."/>
            <person name="Mihova T."/>
            <person name="Mittelman R."/>
            <person name="Mlenga V."/>
            <person name="Montmayeur A."/>
            <person name="Mulrain L."/>
            <person name="Navidi A."/>
            <person name="Naylor J."/>
            <person name="Negash T."/>
            <person name="Nguyen T."/>
            <person name="Nguyen N."/>
            <person name="Nicol R."/>
            <person name="Norbu C."/>
            <person name="Norbu N."/>
            <person name="Novod N."/>
            <person name="O'Neill B."/>
            <person name="Osman S."/>
            <person name="Markiewicz E."/>
            <person name="Oyono O.L."/>
            <person name="Patti C."/>
            <person name="Phunkhang P."/>
            <person name="Pierre F."/>
            <person name="Priest M."/>
            <person name="Raghuraman S."/>
            <person name="Rege F."/>
            <person name="Reyes R."/>
            <person name="Rise C."/>
            <person name="Rogov P."/>
            <person name="Ross K."/>
            <person name="Ryan E."/>
            <person name="Settipalli S."/>
            <person name="Shea T."/>
            <person name="Sherpa N."/>
            <person name="Shi L."/>
            <person name="Shih D."/>
            <person name="Sparrow T."/>
            <person name="Spaulding J."/>
            <person name="Stalker J."/>
            <person name="Stange-Thomann N."/>
            <person name="Stavropoulos S."/>
            <person name="Stone C."/>
            <person name="Strader C."/>
            <person name="Tesfaye S."/>
            <person name="Thomson T."/>
            <person name="Thoulutsang Y."/>
            <person name="Thoulutsang D."/>
            <person name="Topham K."/>
            <person name="Topping I."/>
            <person name="Tsamla T."/>
            <person name="Vassiliev H."/>
            <person name="Vo A."/>
            <person name="Wangchuk T."/>
            <person name="Wangdi T."/>
            <person name="Weiand M."/>
            <person name="Wilkinson J."/>
            <person name="Wilson A."/>
            <person name="Yadav S."/>
            <person name="Young G."/>
            <person name="Yu Q."/>
            <person name="Zembek L."/>
            <person name="Zhong D."/>
            <person name="Zimmer A."/>
            <person name="Zwirko Z."/>
            <person name="Jaffe D.B."/>
            <person name="Alvarez P."/>
            <person name="Brockman W."/>
            <person name="Butler J."/>
            <person name="Chin C."/>
            <person name="Gnerre S."/>
            <person name="MacCallum I."/>
            <person name="Graves J.A."/>
            <person name="Ponting C.P."/>
            <person name="Breen M."/>
            <person name="Samollow P.B."/>
            <person name="Lander E.S."/>
            <person name="Lindblad-Toh K."/>
        </authorList>
    </citation>
    <scope>NUCLEOTIDE SEQUENCE [LARGE SCALE GENOMIC DNA]</scope>
</reference>
<dbReference type="PRINTS" id="PR00237">
    <property type="entry name" value="GPCRRHODOPSN"/>
</dbReference>
<name>A0A5F8G3X5_MONDO</name>
<dbReference type="PROSITE" id="PS50262">
    <property type="entry name" value="G_PROTEIN_RECEP_F1_2"/>
    <property type="match status" value="1"/>
</dbReference>
<feature type="transmembrane region" description="Helical" evidence="11">
    <location>
        <begin position="60"/>
        <end position="78"/>
    </location>
</feature>
<keyword evidence="14" id="KW-1185">Reference proteome</keyword>
<evidence type="ECO:0000313" key="14">
    <source>
        <dbReference type="Proteomes" id="UP000002280"/>
    </source>
</evidence>
<keyword evidence="9 10" id="KW-0807">Transducer</keyword>
<evidence type="ECO:0000259" key="12">
    <source>
        <dbReference type="PROSITE" id="PS50262"/>
    </source>
</evidence>
<keyword evidence="8 10" id="KW-0675">Receptor</keyword>
<protein>
    <recommendedName>
        <fullName evidence="11">Olfactory receptor</fullName>
    </recommendedName>
</protein>
<evidence type="ECO:0000256" key="7">
    <source>
        <dbReference type="ARBA" id="ARBA00023136"/>
    </source>
</evidence>
<dbReference type="FunFam" id="1.10.1220.70:FF:000001">
    <property type="entry name" value="Olfactory receptor"/>
    <property type="match status" value="1"/>
</dbReference>
<dbReference type="Ensembl" id="ENSMODT00000075374.1">
    <property type="protein sequence ID" value="ENSMODP00000042146.1"/>
    <property type="gene ID" value="ENSMODG00000044790.1"/>
</dbReference>
<evidence type="ECO:0000256" key="5">
    <source>
        <dbReference type="ARBA" id="ARBA00022989"/>
    </source>
</evidence>
<comment type="subcellular location">
    <subcellularLocation>
        <location evidence="1 11">Cell membrane</location>
        <topology evidence="1 11">Multi-pass membrane protein</topology>
    </subcellularLocation>
</comment>
<feature type="domain" description="G-protein coupled receptors family 1 profile" evidence="12">
    <location>
        <begin position="41"/>
        <end position="288"/>
    </location>
</feature>
<dbReference type="InterPro" id="IPR017452">
    <property type="entry name" value="GPCR_Rhodpsn_7TM"/>
</dbReference>
<keyword evidence="5 11" id="KW-1133">Transmembrane helix</keyword>
<evidence type="ECO:0000256" key="2">
    <source>
        <dbReference type="ARBA" id="ARBA00010663"/>
    </source>
</evidence>
<dbReference type="InParanoid" id="A0A5F8G3X5"/>
<sequence length="310" mass="34810">RMSDNQTISIGFILLPFPSSLNVHYTLVFIFLLIYFLTLAGNLFIMVIIKMDSHLHTPMYFFLVNLSCCDIFYSSVMVPKLVQILLTKNKTISFSGCLAQIGLTFFIASSESFILSAMAYDRYSAICNPLFYMMVMSKRFCVFLTCGSCLLGIASSLLNTLPLLRLNFCGPHLIYHYSCEMPELLTLSCTDLFLNKIILFSTLVIVGFGCFFPIVFSYTRIISAILRISSASGKSKAFSTCSSHVIVVSLFFLTGVGRYLSPATGSILEQVISLQYSIVTPLLNPFIYSLKNVEVKIAIKKMWEKKSILY</sequence>
<reference evidence="13" key="3">
    <citation type="submission" date="2025-09" db="UniProtKB">
        <authorList>
            <consortium name="Ensembl"/>
        </authorList>
    </citation>
    <scope>IDENTIFICATION</scope>
</reference>
<evidence type="ECO:0000256" key="6">
    <source>
        <dbReference type="ARBA" id="ARBA00023040"/>
    </source>
</evidence>
<evidence type="ECO:0000256" key="10">
    <source>
        <dbReference type="RuleBase" id="RU000688"/>
    </source>
</evidence>
<dbReference type="PRINTS" id="PR00245">
    <property type="entry name" value="OLFACTORYR"/>
</dbReference>
<feature type="transmembrane region" description="Helical" evidence="11">
    <location>
        <begin position="272"/>
        <end position="290"/>
    </location>
</feature>
<dbReference type="GO" id="GO:0004930">
    <property type="term" value="F:G protein-coupled receptor activity"/>
    <property type="evidence" value="ECO:0007669"/>
    <property type="project" value="UniProtKB-KW"/>
</dbReference>
<accession>A0A5F8G3X5</accession>
<keyword evidence="3 11" id="KW-1003">Cell membrane</keyword>
<keyword evidence="6 10" id="KW-0297">G-protein coupled receptor</keyword>
<dbReference type="GO" id="GO:0007165">
    <property type="term" value="P:signal transduction"/>
    <property type="evidence" value="ECO:0000318"/>
    <property type="project" value="GO_Central"/>
</dbReference>
<reference evidence="13" key="2">
    <citation type="submission" date="2025-08" db="UniProtKB">
        <authorList>
            <consortium name="Ensembl"/>
        </authorList>
    </citation>
    <scope>IDENTIFICATION</scope>
</reference>
<dbReference type="Pfam" id="PF13853">
    <property type="entry name" value="7tm_4"/>
    <property type="match status" value="1"/>
</dbReference>
<dbReference type="InterPro" id="IPR000276">
    <property type="entry name" value="GPCR_Rhodpsn"/>
</dbReference>
<proteinExistence type="inferred from homology"/>
<feature type="transmembrane region" description="Helical" evidence="11">
    <location>
        <begin position="197"/>
        <end position="216"/>
    </location>
</feature>
<dbReference type="STRING" id="13616.ENSMODP00000042146"/>
<keyword evidence="11" id="KW-0716">Sensory transduction</keyword>
<evidence type="ECO:0000256" key="4">
    <source>
        <dbReference type="ARBA" id="ARBA00022692"/>
    </source>
</evidence>
<dbReference type="PANTHER" id="PTHR48001">
    <property type="entry name" value="OLFACTORY RECEPTOR"/>
    <property type="match status" value="1"/>
</dbReference>
<dbReference type="GO" id="GO:0005886">
    <property type="term" value="C:plasma membrane"/>
    <property type="evidence" value="ECO:0000318"/>
    <property type="project" value="GO_Central"/>
</dbReference>
<evidence type="ECO:0000256" key="3">
    <source>
        <dbReference type="ARBA" id="ARBA00022475"/>
    </source>
</evidence>
<dbReference type="Gene3D" id="1.20.1070.10">
    <property type="entry name" value="Rhodopsin 7-helix transmembrane proteins"/>
    <property type="match status" value="1"/>
</dbReference>
<feature type="transmembrane region" description="Helical" evidence="11">
    <location>
        <begin position="98"/>
        <end position="120"/>
    </location>
</feature>
<keyword evidence="4 10" id="KW-0812">Transmembrane</keyword>
<feature type="transmembrane region" description="Helical" evidence="11">
    <location>
        <begin position="237"/>
        <end position="260"/>
    </location>
</feature>
<dbReference type="GeneTree" id="ENSGT00940000161454"/>
<evidence type="ECO:0000256" key="11">
    <source>
        <dbReference type="RuleBase" id="RU363047"/>
    </source>
</evidence>
<evidence type="ECO:0000313" key="13">
    <source>
        <dbReference type="Ensembl" id="ENSMODP00000042146.1"/>
    </source>
</evidence>
<dbReference type="InterPro" id="IPR000725">
    <property type="entry name" value="Olfact_rcpt"/>
</dbReference>
<dbReference type="FunFam" id="1.20.1070.10:FF:000015">
    <property type="entry name" value="Olfactory receptor"/>
    <property type="match status" value="1"/>
</dbReference>